<dbReference type="InterPro" id="IPR003593">
    <property type="entry name" value="AAA+_ATPase"/>
</dbReference>
<dbReference type="GO" id="GO:0006281">
    <property type="term" value="P:DNA repair"/>
    <property type="evidence" value="ECO:0007669"/>
    <property type="project" value="UniProtKB-KW"/>
</dbReference>
<keyword evidence="4" id="KW-0677">Repeat</keyword>
<dbReference type="EMBL" id="LT559118">
    <property type="protein sequence ID" value="SBO96494.1"/>
    <property type="molecule type" value="Genomic_DNA"/>
</dbReference>
<gene>
    <name evidence="18" type="ORF">BN4615_P6010</name>
</gene>
<dbReference type="InterPro" id="IPR041552">
    <property type="entry name" value="UvrA_DNA-bd"/>
</dbReference>
<dbReference type="PROSITE" id="PS00211">
    <property type="entry name" value="ABC_TRANSPORTER_1"/>
    <property type="match status" value="1"/>
</dbReference>
<name>A0A1M4ECJ3_9ACTN</name>
<sequence>MDDSIVITGARVNNLRNVSLRIPKNGLVVFTGVSGSGKSSIVFDTVAAEAQRQLNETYTAFIRNRLPSHDKPDVEAIDHLTATIVVDQKPVGGNARSTVGTMTDIMPILRVLFSRYGTPSAGYSFAYSFNDPTGMCPGCDGLGRAVRLDPDALIDDERSLDDGAIRFPLFGVGTWQWQIYARSGTFDPATPIRDYTPEQRRLLLHGSGFTVDVHGKNGTLNKVDYEGVADRFTRLYLNRDTSTLSERTRRAVQDLITEGVCPRCHGARLNAAALATRIGPHSIADHAAMEITDLITVLTGLANPVADTAARALRRLDDIGLGYLTLDRETSTVSGGEAQRLKTVRHLGSALTGMTYVFDEPSAGLHPSDVGRLNRLLLALRDKGNTVLVVEHDPDVIAVADHVIDLGPGAGVHGGHVVFTGTVEALTASGTRTGQALRHRTPLKTRPRRPTGRLTITPATLHNLHDITAGIPTGVLTCVTGVAGSGKSTLITRILPAQHPGVIVVDQAAPATSARSSPASYLGVLDAIRRLFARATGAPAALFSHNSDGACPRCEGRGLIHTDLAFMDPVTTVCEMCGGTRYRPEALTHRLRGHTIADVLALTAEQATAFFTEPAVAGRVRTLLDVGLGYLTLGQPTSTLSGGELQRMKLAGELSRTGAVYVLDEPTTGLHLSDVDTLVALLDRLVDGGNTVIVIEHHLDVVKRADWVIDLGPGGGKHGGRILFQGPPGDLPGAPGSITGAHLKAALAGA</sequence>
<evidence type="ECO:0000256" key="12">
    <source>
        <dbReference type="ARBA" id="ARBA00023125"/>
    </source>
</evidence>
<evidence type="ECO:0000256" key="5">
    <source>
        <dbReference type="ARBA" id="ARBA00022741"/>
    </source>
</evidence>
<evidence type="ECO:0000259" key="17">
    <source>
        <dbReference type="PROSITE" id="PS50893"/>
    </source>
</evidence>
<evidence type="ECO:0000256" key="15">
    <source>
        <dbReference type="ARBA" id="ARBA00039316"/>
    </source>
</evidence>
<keyword evidence="12" id="KW-0238">DNA-binding</keyword>
<reference evidence="18" key="1">
    <citation type="submission" date="2016-04" db="EMBL/GenBank/DDBJ databases">
        <authorList>
            <person name="Evans L.H."/>
            <person name="Alamgir A."/>
            <person name="Owens N."/>
            <person name="Weber N.D."/>
            <person name="Virtaneva K."/>
            <person name="Barbian K."/>
            <person name="Babar A."/>
            <person name="Rosenke K."/>
        </authorList>
    </citation>
    <scope>NUCLEOTIDE SEQUENCE</scope>
    <source>
        <strain evidence="18">Nono1</strain>
    </source>
</reference>
<dbReference type="GO" id="GO:0008270">
    <property type="term" value="F:zinc ion binding"/>
    <property type="evidence" value="ECO:0007669"/>
    <property type="project" value="UniProtKB-KW"/>
</dbReference>
<comment type="subcellular location">
    <subcellularLocation>
        <location evidence="1">Cytoplasm</location>
    </subcellularLocation>
</comment>
<dbReference type="GO" id="GO:0005524">
    <property type="term" value="F:ATP binding"/>
    <property type="evidence" value="ECO:0007669"/>
    <property type="project" value="UniProtKB-KW"/>
</dbReference>
<dbReference type="GO" id="GO:0003677">
    <property type="term" value="F:DNA binding"/>
    <property type="evidence" value="ECO:0007669"/>
    <property type="project" value="UniProtKB-KW"/>
</dbReference>
<feature type="domain" description="ABC transporter" evidence="17">
    <location>
        <begin position="437"/>
        <end position="738"/>
    </location>
</feature>
<dbReference type="SUPFAM" id="SSF52540">
    <property type="entry name" value="P-loop containing nucleoside triphosphate hydrolases"/>
    <property type="match status" value="2"/>
</dbReference>
<keyword evidence="8" id="KW-0863">Zinc-finger</keyword>
<dbReference type="GO" id="GO:0005737">
    <property type="term" value="C:cytoplasm"/>
    <property type="evidence" value="ECO:0007669"/>
    <property type="project" value="UniProtKB-SubCell"/>
</dbReference>
<dbReference type="PANTHER" id="PTHR43152:SF3">
    <property type="entry name" value="UVRABC SYSTEM PROTEIN A"/>
    <property type="match status" value="1"/>
</dbReference>
<keyword evidence="11" id="KW-0267">Excision nuclease</keyword>
<dbReference type="InterPro" id="IPR003439">
    <property type="entry name" value="ABC_transporter-like_ATP-bd"/>
</dbReference>
<evidence type="ECO:0000256" key="8">
    <source>
        <dbReference type="ARBA" id="ARBA00022771"/>
    </source>
</evidence>
<dbReference type="Gene3D" id="1.20.1580.10">
    <property type="entry name" value="ABC transporter ATPase like domain"/>
    <property type="match status" value="2"/>
</dbReference>
<accession>A0A1M4ECJ3</accession>
<dbReference type="GO" id="GO:0004518">
    <property type="term" value="F:nuclease activity"/>
    <property type="evidence" value="ECO:0007669"/>
    <property type="project" value="UniProtKB-KW"/>
</dbReference>
<evidence type="ECO:0000256" key="6">
    <source>
        <dbReference type="ARBA" id="ARBA00022763"/>
    </source>
</evidence>
<dbReference type="InterPro" id="IPR027417">
    <property type="entry name" value="P-loop_NTPase"/>
</dbReference>
<dbReference type="InterPro" id="IPR017871">
    <property type="entry name" value="ABC_transporter-like_CS"/>
</dbReference>
<evidence type="ECO:0000256" key="2">
    <source>
        <dbReference type="ARBA" id="ARBA00022490"/>
    </source>
</evidence>
<dbReference type="Gene3D" id="3.40.50.300">
    <property type="entry name" value="P-loop containing nucleotide triphosphate hydrolases"/>
    <property type="match status" value="2"/>
</dbReference>
<evidence type="ECO:0000256" key="7">
    <source>
        <dbReference type="ARBA" id="ARBA00022769"/>
    </source>
</evidence>
<protein>
    <recommendedName>
        <fullName evidence="15">UvrABC system protein A</fullName>
    </recommendedName>
    <alternativeName>
        <fullName evidence="16">Excinuclease ABC subunit A</fullName>
    </alternativeName>
</protein>
<dbReference type="Pfam" id="PF00005">
    <property type="entry name" value="ABC_tran"/>
    <property type="match status" value="1"/>
</dbReference>
<keyword evidence="6" id="KW-0227">DNA damage</keyword>
<evidence type="ECO:0000256" key="10">
    <source>
        <dbReference type="ARBA" id="ARBA00022840"/>
    </source>
</evidence>
<evidence type="ECO:0000256" key="11">
    <source>
        <dbReference type="ARBA" id="ARBA00022881"/>
    </source>
</evidence>
<dbReference type="Gene3D" id="1.10.8.280">
    <property type="entry name" value="ABC transporter ATPase domain-like"/>
    <property type="match status" value="1"/>
</dbReference>
<keyword evidence="5" id="KW-0547">Nucleotide-binding</keyword>
<evidence type="ECO:0000256" key="14">
    <source>
        <dbReference type="ARBA" id="ARBA00038000"/>
    </source>
</evidence>
<keyword evidence="9" id="KW-0862">Zinc</keyword>
<comment type="similarity">
    <text evidence="14">Belongs to the ABC transporter superfamily. UvrA family.</text>
</comment>
<proteinExistence type="inferred from homology"/>
<dbReference type="RefSeq" id="WP_225275791.1">
    <property type="nucleotide sequence ID" value="NZ_CP084058.1"/>
</dbReference>
<organism evidence="18">
    <name type="scientific">Nonomuraea gerenzanensis</name>
    <dbReference type="NCBI Taxonomy" id="93944"/>
    <lineage>
        <taxon>Bacteria</taxon>
        <taxon>Bacillati</taxon>
        <taxon>Actinomycetota</taxon>
        <taxon>Actinomycetes</taxon>
        <taxon>Streptosporangiales</taxon>
        <taxon>Streptosporangiaceae</taxon>
        <taxon>Nonomuraea</taxon>
    </lineage>
</organism>
<keyword evidence="3" id="KW-0479">Metal-binding</keyword>
<dbReference type="PANTHER" id="PTHR43152">
    <property type="entry name" value="UVRABC SYSTEM PROTEIN A"/>
    <property type="match status" value="1"/>
</dbReference>
<dbReference type="CDD" id="cd03270">
    <property type="entry name" value="ABC_UvrA_I"/>
    <property type="match status" value="1"/>
</dbReference>
<evidence type="ECO:0000256" key="3">
    <source>
        <dbReference type="ARBA" id="ARBA00022723"/>
    </source>
</evidence>
<keyword evidence="10" id="KW-0067">ATP-binding</keyword>
<dbReference type="GO" id="GO:0016887">
    <property type="term" value="F:ATP hydrolysis activity"/>
    <property type="evidence" value="ECO:0007669"/>
    <property type="project" value="InterPro"/>
</dbReference>
<dbReference type="AlphaFoldDB" id="A0A1M4ECJ3"/>
<evidence type="ECO:0000256" key="13">
    <source>
        <dbReference type="ARBA" id="ARBA00023204"/>
    </source>
</evidence>
<evidence type="ECO:0000313" key="18">
    <source>
        <dbReference type="EMBL" id="SBO96494.1"/>
    </source>
</evidence>
<keyword evidence="13" id="KW-0234">DNA repair</keyword>
<evidence type="ECO:0000256" key="4">
    <source>
        <dbReference type="ARBA" id="ARBA00022737"/>
    </source>
</evidence>
<dbReference type="Pfam" id="PF17755">
    <property type="entry name" value="UvrA_DNA-bind"/>
    <property type="match status" value="1"/>
</dbReference>
<dbReference type="SMART" id="SM00382">
    <property type="entry name" value="AAA"/>
    <property type="match status" value="2"/>
</dbReference>
<evidence type="ECO:0000256" key="1">
    <source>
        <dbReference type="ARBA" id="ARBA00004496"/>
    </source>
</evidence>
<dbReference type="PROSITE" id="PS50893">
    <property type="entry name" value="ABC_TRANSPORTER_2"/>
    <property type="match status" value="1"/>
</dbReference>
<keyword evidence="7" id="KW-0228">DNA excision</keyword>
<evidence type="ECO:0000256" key="16">
    <source>
        <dbReference type="ARBA" id="ARBA00042156"/>
    </source>
</evidence>
<evidence type="ECO:0000256" key="9">
    <source>
        <dbReference type="ARBA" id="ARBA00022833"/>
    </source>
</evidence>
<keyword evidence="2" id="KW-0963">Cytoplasm</keyword>